<keyword evidence="2" id="KW-1133">Transmembrane helix</keyword>
<feature type="region of interest" description="Disordered" evidence="1">
    <location>
        <begin position="444"/>
        <end position="487"/>
    </location>
</feature>
<dbReference type="OrthoDB" id="10251809at2759"/>
<feature type="chain" id="PRO_5040124773" description="Galactose oxidase" evidence="3">
    <location>
        <begin position="24"/>
        <end position="811"/>
    </location>
</feature>
<accession>A0A9P3HDB9</accession>
<feature type="region of interest" description="Disordered" evidence="1">
    <location>
        <begin position="734"/>
        <end position="811"/>
    </location>
</feature>
<feature type="region of interest" description="Disordered" evidence="1">
    <location>
        <begin position="379"/>
        <end position="414"/>
    </location>
</feature>
<gene>
    <name evidence="4" type="ORF">EMPS_06625</name>
</gene>
<keyword evidence="2" id="KW-0472">Membrane</keyword>
<feature type="compositionally biased region" description="Basic and acidic residues" evidence="1">
    <location>
        <begin position="779"/>
        <end position="792"/>
    </location>
</feature>
<feature type="transmembrane region" description="Helical" evidence="2">
    <location>
        <begin position="417"/>
        <end position="436"/>
    </location>
</feature>
<keyword evidence="5" id="KW-1185">Reference proteome</keyword>
<comment type="caution">
    <text evidence="4">The sequence shown here is derived from an EMBL/GenBank/DDBJ whole genome shotgun (WGS) entry which is preliminary data.</text>
</comment>
<evidence type="ECO:0000256" key="1">
    <source>
        <dbReference type="SAM" id="MobiDB-lite"/>
    </source>
</evidence>
<keyword evidence="2" id="KW-0812">Transmembrane</keyword>
<feature type="compositionally biased region" description="Polar residues" evidence="1">
    <location>
        <begin position="795"/>
        <end position="811"/>
    </location>
</feature>
<feature type="signal peptide" evidence="3">
    <location>
        <begin position="1"/>
        <end position="23"/>
    </location>
</feature>
<dbReference type="AlphaFoldDB" id="A0A9P3HDB9"/>
<dbReference type="SUPFAM" id="SSF117281">
    <property type="entry name" value="Kelch motif"/>
    <property type="match status" value="2"/>
</dbReference>
<name>A0A9P3HDB9_9FUNG</name>
<feature type="compositionally biased region" description="Polar residues" evidence="1">
    <location>
        <begin position="734"/>
        <end position="749"/>
    </location>
</feature>
<sequence length="811" mass="85102">MIPLALAVLLSATCTLLLGHVDAQTATTYIPVAYSAAATLADGAFYMYGGVIKFDDSPTGFNTGTNQFLRLDLTKSFSTTSPPWTSIPGNLIFTMIDAAPSQIGQQFIICGNRDYIGQPLCGSYDIGTKGWVTLPNTNSTPNPTYKRYNIGMTLDKSTGLVVVYGGLGYAGFLQEISALDTYTNPDPTKYQWDISFNQTVIPALYAPFVLYLPTLKKTLVIGGGDRLNATTGYVARAASLATGYLISGETSQSTTDIQTQPLTFAGGLANPPPPRYQACKVVMDDGNVLIQGGRDPTLFYGDTWVLNVTTWVWTNMTVNGPASSLTRAGHACTMGPNGQLLIVGGFVMPAGVSTYVNPAVIILNTKTWTVTDTYNGAAVDQIWTPGPTPGSTPTGTGGNNDNSSSKTSSGLSSGAKGGIGACVVLILVGIVGFVFWKKRTGRDKTARHYNQPHAASTEKNYTGGDDPSAGSGGLGSVSGGSGAGMSPISLHSQLAQHVPPVTGSPLSTAALSTATPSSTGPAISYATKPQQLPAGGKFGGYFVRSQAGSKVSDEDLASAMVQAEDKVASSPHQSPTVHHISSSALSSPLISQDVYAAGKMGQGSPNTTAGTLSPQTIARNPVLTSGTLSSTDAFLNANNNVNAPHRMLLNPQSVPEHEARIERTSPGVRTHVIHSAEDLDAQGLYPPLTADRLYGFGSTIIGTPAPHPNQTAASSFSAAAAAAVADAANTPTEAQAQRASYFGQQQQPSPYMDANQQQQQQQYQPPPQQYGAPQTSPYRDPRMMRDLDDIARMIENQTMSEPQGPHTVQHS</sequence>
<dbReference type="InterPro" id="IPR015915">
    <property type="entry name" value="Kelch-typ_b-propeller"/>
</dbReference>
<evidence type="ECO:0000313" key="5">
    <source>
        <dbReference type="Proteomes" id="UP000827284"/>
    </source>
</evidence>
<proteinExistence type="predicted"/>
<dbReference type="EMBL" id="BQFW01000008">
    <property type="protein sequence ID" value="GJJ74267.1"/>
    <property type="molecule type" value="Genomic_DNA"/>
</dbReference>
<organism evidence="4 5">
    <name type="scientific">Entomortierella parvispora</name>
    <dbReference type="NCBI Taxonomy" id="205924"/>
    <lineage>
        <taxon>Eukaryota</taxon>
        <taxon>Fungi</taxon>
        <taxon>Fungi incertae sedis</taxon>
        <taxon>Mucoromycota</taxon>
        <taxon>Mortierellomycotina</taxon>
        <taxon>Mortierellomycetes</taxon>
        <taxon>Mortierellales</taxon>
        <taxon>Mortierellaceae</taxon>
        <taxon>Entomortierella</taxon>
    </lineage>
</organism>
<feature type="compositionally biased region" description="Gly residues" evidence="1">
    <location>
        <begin position="470"/>
        <end position="483"/>
    </location>
</feature>
<evidence type="ECO:0008006" key="6">
    <source>
        <dbReference type="Google" id="ProtNLM"/>
    </source>
</evidence>
<evidence type="ECO:0000256" key="3">
    <source>
        <dbReference type="SAM" id="SignalP"/>
    </source>
</evidence>
<feature type="compositionally biased region" description="Low complexity" evidence="1">
    <location>
        <begin position="389"/>
        <end position="414"/>
    </location>
</feature>
<reference evidence="4" key="1">
    <citation type="submission" date="2021-11" db="EMBL/GenBank/DDBJ databases">
        <authorList>
            <person name="Herlambang A."/>
            <person name="Guo Y."/>
            <person name="Takashima Y."/>
            <person name="Nishizawa T."/>
        </authorList>
    </citation>
    <scope>NUCLEOTIDE SEQUENCE</scope>
    <source>
        <strain evidence="4">E1425</strain>
    </source>
</reference>
<protein>
    <recommendedName>
        <fullName evidence="6">Galactose oxidase</fullName>
    </recommendedName>
</protein>
<dbReference type="Proteomes" id="UP000827284">
    <property type="component" value="Unassembled WGS sequence"/>
</dbReference>
<keyword evidence="3" id="KW-0732">Signal</keyword>
<evidence type="ECO:0000313" key="4">
    <source>
        <dbReference type="EMBL" id="GJJ74267.1"/>
    </source>
</evidence>
<evidence type="ECO:0000256" key="2">
    <source>
        <dbReference type="SAM" id="Phobius"/>
    </source>
</evidence>
<reference evidence="4" key="2">
    <citation type="journal article" date="2022" name="Microbiol. Resour. Announc.">
        <title>Whole-Genome Sequence of Entomortierella parvispora E1425, a Mucoromycotan Fungus Associated with Burkholderiaceae-Related Endosymbiotic Bacteria.</title>
        <authorList>
            <person name="Herlambang A."/>
            <person name="Guo Y."/>
            <person name="Takashima Y."/>
            <person name="Narisawa K."/>
            <person name="Ohta H."/>
            <person name="Nishizawa T."/>
        </authorList>
    </citation>
    <scope>NUCLEOTIDE SEQUENCE</scope>
    <source>
        <strain evidence="4">E1425</strain>
    </source>
</reference>
<dbReference type="Gene3D" id="2.120.10.80">
    <property type="entry name" value="Kelch-type beta propeller"/>
    <property type="match status" value="2"/>
</dbReference>